<evidence type="ECO:0000313" key="1">
    <source>
        <dbReference type="EMBL" id="MFC7442444.1"/>
    </source>
</evidence>
<proteinExistence type="predicted"/>
<sequence length="133" mass="15627">MTFYFNRQTQLAMIEQSRANLKERVIEKRMTIYPEVEQAVKKIGALFPDEYRTEGWNMSVSDLDRLFQENKYYLSKNLREHVTNILIFVKADHEEELTPKQVEEADKKLDELIALCQAEIDKSLDIAALVDLD</sequence>
<dbReference type="EMBL" id="JBHTBW010000049">
    <property type="protein sequence ID" value="MFC7442444.1"/>
    <property type="molecule type" value="Genomic_DNA"/>
</dbReference>
<evidence type="ECO:0000313" key="2">
    <source>
        <dbReference type="Proteomes" id="UP001596500"/>
    </source>
</evidence>
<reference evidence="2" key="1">
    <citation type="journal article" date="2019" name="Int. J. Syst. Evol. Microbiol.">
        <title>The Global Catalogue of Microorganisms (GCM) 10K type strain sequencing project: providing services to taxonomists for standard genome sequencing and annotation.</title>
        <authorList>
            <consortium name="The Broad Institute Genomics Platform"/>
            <consortium name="The Broad Institute Genome Sequencing Center for Infectious Disease"/>
            <person name="Wu L."/>
            <person name="Ma J."/>
        </authorList>
    </citation>
    <scope>NUCLEOTIDE SEQUENCE [LARGE SCALE GENOMIC DNA]</scope>
    <source>
        <strain evidence="2">CGMCC 1.12942</strain>
    </source>
</reference>
<gene>
    <name evidence="1" type="ORF">ACFQNG_15250</name>
</gene>
<dbReference type="RefSeq" id="WP_379866326.1">
    <property type="nucleotide sequence ID" value="NZ_JBHTBW010000049.1"/>
</dbReference>
<name>A0ABW2RN29_9BACL</name>
<organism evidence="1 2">
    <name type="scientific">Laceyella putida</name>
    <dbReference type="NCBI Taxonomy" id="110101"/>
    <lineage>
        <taxon>Bacteria</taxon>
        <taxon>Bacillati</taxon>
        <taxon>Bacillota</taxon>
        <taxon>Bacilli</taxon>
        <taxon>Bacillales</taxon>
        <taxon>Thermoactinomycetaceae</taxon>
        <taxon>Laceyella</taxon>
    </lineage>
</organism>
<dbReference type="Proteomes" id="UP001596500">
    <property type="component" value="Unassembled WGS sequence"/>
</dbReference>
<protein>
    <submittedName>
        <fullName evidence="1">Uncharacterized protein</fullName>
    </submittedName>
</protein>
<accession>A0ABW2RN29</accession>
<comment type="caution">
    <text evidence="1">The sequence shown here is derived from an EMBL/GenBank/DDBJ whole genome shotgun (WGS) entry which is preliminary data.</text>
</comment>
<keyword evidence="2" id="KW-1185">Reference proteome</keyword>